<dbReference type="Proteomes" id="UP001403385">
    <property type="component" value="Unassembled WGS sequence"/>
</dbReference>
<dbReference type="AlphaFoldDB" id="A0AAW9RZT3"/>
<keyword evidence="4 7" id="KW-0456">Lyase</keyword>
<dbReference type="GO" id="GO:0071244">
    <property type="term" value="P:cellular response to carbon dioxide"/>
    <property type="evidence" value="ECO:0007669"/>
    <property type="project" value="TreeGrafter"/>
</dbReference>
<dbReference type="InterPro" id="IPR001765">
    <property type="entry name" value="Carbonic_anhydrase"/>
</dbReference>
<dbReference type="Pfam" id="PF00484">
    <property type="entry name" value="Pro_CA"/>
    <property type="match status" value="1"/>
</dbReference>
<dbReference type="PANTHER" id="PTHR11002">
    <property type="entry name" value="CARBONIC ANHYDRASE"/>
    <property type="match status" value="1"/>
</dbReference>
<dbReference type="SMART" id="SM00947">
    <property type="entry name" value="Pro_CA"/>
    <property type="match status" value="1"/>
</dbReference>
<dbReference type="EC" id="4.2.1.1" evidence="7"/>
<dbReference type="InterPro" id="IPR015892">
    <property type="entry name" value="Carbonic_anhydrase_CS"/>
</dbReference>
<dbReference type="GO" id="GO:0005737">
    <property type="term" value="C:cytoplasm"/>
    <property type="evidence" value="ECO:0007669"/>
    <property type="project" value="TreeGrafter"/>
</dbReference>
<dbReference type="Gene3D" id="3.40.1050.10">
    <property type="entry name" value="Carbonic anhydrase"/>
    <property type="match status" value="1"/>
</dbReference>
<comment type="similarity">
    <text evidence="1 7">Belongs to the beta-class carbonic anhydrase family.</text>
</comment>
<comment type="catalytic activity">
    <reaction evidence="5 7">
        <text>hydrogencarbonate + H(+) = CO2 + H2O</text>
        <dbReference type="Rhea" id="RHEA:10748"/>
        <dbReference type="ChEBI" id="CHEBI:15377"/>
        <dbReference type="ChEBI" id="CHEBI:15378"/>
        <dbReference type="ChEBI" id="CHEBI:16526"/>
        <dbReference type="ChEBI" id="CHEBI:17544"/>
        <dbReference type="EC" id="4.2.1.1"/>
    </reaction>
</comment>
<evidence type="ECO:0000256" key="1">
    <source>
        <dbReference type="ARBA" id="ARBA00006217"/>
    </source>
</evidence>
<feature type="coiled-coil region" evidence="8">
    <location>
        <begin position="120"/>
        <end position="154"/>
    </location>
</feature>
<keyword evidence="8" id="KW-0175">Coiled coil</keyword>
<evidence type="ECO:0000313" key="10">
    <source>
        <dbReference type="Proteomes" id="UP001403385"/>
    </source>
</evidence>
<evidence type="ECO:0000256" key="7">
    <source>
        <dbReference type="RuleBase" id="RU003956"/>
    </source>
</evidence>
<dbReference type="EMBL" id="JBDKWZ010000013">
    <property type="protein sequence ID" value="MEN7550407.1"/>
    <property type="molecule type" value="Genomic_DNA"/>
</dbReference>
<keyword evidence="3 6" id="KW-0862">Zinc</keyword>
<feature type="binding site" evidence="6">
    <location>
        <position position="44"/>
    </location>
    <ligand>
        <name>Zn(2+)</name>
        <dbReference type="ChEBI" id="CHEBI:29105"/>
    </ligand>
</feature>
<dbReference type="InterPro" id="IPR036874">
    <property type="entry name" value="Carbonic_anhydrase_sf"/>
</dbReference>
<evidence type="ECO:0000256" key="2">
    <source>
        <dbReference type="ARBA" id="ARBA00022723"/>
    </source>
</evidence>
<feature type="binding site" evidence="6">
    <location>
        <position position="42"/>
    </location>
    <ligand>
        <name>Zn(2+)</name>
        <dbReference type="ChEBI" id="CHEBI:29105"/>
    </ligand>
</feature>
<dbReference type="GO" id="GO:0004089">
    <property type="term" value="F:carbonate dehydratase activity"/>
    <property type="evidence" value="ECO:0007669"/>
    <property type="project" value="UniProtKB-UniRule"/>
</dbReference>
<feature type="binding site" evidence="6">
    <location>
        <position position="98"/>
    </location>
    <ligand>
        <name>Zn(2+)</name>
        <dbReference type="ChEBI" id="CHEBI:29105"/>
    </ligand>
</feature>
<gene>
    <name evidence="9" type="ORF">AAG747_20985</name>
</gene>
<feature type="binding site" evidence="6">
    <location>
        <position position="101"/>
    </location>
    <ligand>
        <name>Zn(2+)</name>
        <dbReference type="ChEBI" id="CHEBI:29105"/>
    </ligand>
</feature>
<accession>A0AAW9RZT3</accession>
<organism evidence="9 10">
    <name type="scientific">Rapidithrix thailandica</name>
    <dbReference type="NCBI Taxonomy" id="413964"/>
    <lineage>
        <taxon>Bacteria</taxon>
        <taxon>Pseudomonadati</taxon>
        <taxon>Bacteroidota</taxon>
        <taxon>Cytophagia</taxon>
        <taxon>Cytophagales</taxon>
        <taxon>Flammeovirgaceae</taxon>
        <taxon>Rapidithrix</taxon>
    </lineage>
</organism>
<dbReference type="GO" id="GO:0034599">
    <property type="term" value="P:cellular response to oxidative stress"/>
    <property type="evidence" value="ECO:0007669"/>
    <property type="project" value="TreeGrafter"/>
</dbReference>
<evidence type="ECO:0000256" key="8">
    <source>
        <dbReference type="SAM" id="Coils"/>
    </source>
</evidence>
<evidence type="ECO:0000313" key="9">
    <source>
        <dbReference type="EMBL" id="MEN7550407.1"/>
    </source>
</evidence>
<sequence length="212" mass="24381">MDLYQQIFENNRQWVKEKLAQNHDFFEKLAKDQQPEFLYIGCADSRVPANVIMGLEPGEVFVHRNVANLVIGTDANVNAVIQYAVESLKVKYIVVCGHYGCGGVQAAMKSVDMGGLNGWLRNIRDVYRIHEEELDAIENEKERYNRLVELNVEEQCINVIKTSYVQKAYNNEGFPTVHAWVYDLKNGLLKDLQLDFQATLNKVKKLYDLGHR</sequence>
<protein>
    <recommendedName>
        <fullName evidence="7">Carbonic anhydrase</fullName>
        <ecNumber evidence="7">4.2.1.1</ecNumber>
    </recommendedName>
    <alternativeName>
        <fullName evidence="7">Carbonate dehydratase</fullName>
    </alternativeName>
</protein>
<comment type="cofactor">
    <cofactor evidence="6">
        <name>Zn(2+)</name>
        <dbReference type="ChEBI" id="CHEBI:29105"/>
    </cofactor>
    <text evidence="6">Binds 1 zinc ion per subunit.</text>
</comment>
<dbReference type="RefSeq" id="WP_346823188.1">
    <property type="nucleotide sequence ID" value="NZ_JBDKWZ010000013.1"/>
</dbReference>
<comment type="caution">
    <text evidence="9">The sequence shown here is derived from an EMBL/GenBank/DDBJ whole genome shotgun (WGS) entry which is preliminary data.</text>
</comment>
<dbReference type="GO" id="GO:0008270">
    <property type="term" value="F:zinc ion binding"/>
    <property type="evidence" value="ECO:0007669"/>
    <property type="project" value="UniProtKB-UniRule"/>
</dbReference>
<keyword evidence="10" id="KW-1185">Reference proteome</keyword>
<dbReference type="PANTHER" id="PTHR11002:SF51">
    <property type="entry name" value="CARBONIC ANHYDRASE"/>
    <property type="match status" value="1"/>
</dbReference>
<proteinExistence type="inferred from homology"/>
<dbReference type="PROSITE" id="PS00705">
    <property type="entry name" value="PROK_CO2_ANHYDRASE_2"/>
    <property type="match status" value="1"/>
</dbReference>
<evidence type="ECO:0000256" key="4">
    <source>
        <dbReference type="ARBA" id="ARBA00023239"/>
    </source>
</evidence>
<name>A0AAW9RZT3_9BACT</name>
<dbReference type="CDD" id="cd00883">
    <property type="entry name" value="beta_CA_cladeA"/>
    <property type="match status" value="1"/>
</dbReference>
<evidence type="ECO:0000256" key="5">
    <source>
        <dbReference type="ARBA" id="ARBA00048348"/>
    </source>
</evidence>
<dbReference type="FunFam" id="3.40.1050.10:FF:000001">
    <property type="entry name" value="Carbonic anhydrase"/>
    <property type="match status" value="1"/>
</dbReference>
<reference evidence="9 10" key="1">
    <citation type="submission" date="2024-04" db="EMBL/GenBank/DDBJ databases">
        <title>Novel genus in family Flammeovirgaceae.</title>
        <authorList>
            <person name="Nguyen T.H."/>
            <person name="Vuong T.Q."/>
            <person name="Le H."/>
            <person name="Kim S.-G."/>
        </authorList>
    </citation>
    <scope>NUCLEOTIDE SEQUENCE [LARGE SCALE GENOMIC DNA]</scope>
    <source>
        <strain evidence="9 10">JCM 23209</strain>
    </source>
</reference>
<keyword evidence="2 6" id="KW-0479">Metal-binding</keyword>
<comment type="function">
    <text evidence="7">Reversible hydration of carbon dioxide.</text>
</comment>
<dbReference type="PROSITE" id="PS00704">
    <property type="entry name" value="PROK_CO2_ANHYDRASE_1"/>
    <property type="match status" value="1"/>
</dbReference>
<dbReference type="GO" id="GO:0015976">
    <property type="term" value="P:carbon utilization"/>
    <property type="evidence" value="ECO:0007669"/>
    <property type="project" value="InterPro"/>
</dbReference>
<evidence type="ECO:0000256" key="6">
    <source>
        <dbReference type="PIRSR" id="PIRSR601765-1"/>
    </source>
</evidence>
<dbReference type="SUPFAM" id="SSF53056">
    <property type="entry name" value="beta-carbonic anhydrase, cab"/>
    <property type="match status" value="1"/>
</dbReference>
<evidence type="ECO:0000256" key="3">
    <source>
        <dbReference type="ARBA" id="ARBA00022833"/>
    </source>
</evidence>